<dbReference type="Gene3D" id="2.60.98.20">
    <property type="entry name" value="Flagellar hook protein FlgE"/>
    <property type="match status" value="1"/>
</dbReference>
<evidence type="ECO:0000256" key="5">
    <source>
        <dbReference type="RuleBase" id="RU362116"/>
    </source>
</evidence>
<evidence type="ECO:0000313" key="10">
    <source>
        <dbReference type="EMBL" id="QQE90536.1"/>
    </source>
</evidence>
<dbReference type="GO" id="GO:0009424">
    <property type="term" value="C:bacterial-type flagellum hook"/>
    <property type="evidence" value="ECO:0007669"/>
    <property type="project" value="InterPro"/>
</dbReference>
<dbReference type="GO" id="GO:0071978">
    <property type="term" value="P:bacterial-type flagellum-dependent swarming motility"/>
    <property type="evidence" value="ECO:0007669"/>
    <property type="project" value="TreeGrafter"/>
</dbReference>
<evidence type="ECO:0000259" key="6">
    <source>
        <dbReference type="Pfam" id="PF00460"/>
    </source>
</evidence>
<evidence type="ECO:0000256" key="1">
    <source>
        <dbReference type="ARBA" id="ARBA00004117"/>
    </source>
</evidence>
<feature type="domain" description="Flagellar hook protein FlgE/F/G-like D1" evidence="9">
    <location>
        <begin position="76"/>
        <end position="127"/>
    </location>
</feature>
<feature type="domain" description="Flagellar hook protein FlgE D2" evidence="8">
    <location>
        <begin position="142"/>
        <end position="244"/>
    </location>
</feature>
<dbReference type="EMBL" id="CP066310">
    <property type="protein sequence ID" value="QQE90536.1"/>
    <property type="molecule type" value="Genomic_DNA"/>
</dbReference>
<name>A0AAQ0C1P6_9GAMM</name>
<gene>
    <name evidence="10" type="ORF">GKQ51_09815</name>
</gene>
<dbReference type="PANTHER" id="PTHR30435:SF1">
    <property type="entry name" value="FLAGELLAR HOOK PROTEIN FLGE"/>
    <property type="match status" value="1"/>
</dbReference>
<evidence type="ECO:0000256" key="2">
    <source>
        <dbReference type="ARBA" id="ARBA00009677"/>
    </source>
</evidence>
<dbReference type="InterPro" id="IPR020013">
    <property type="entry name" value="Flagellar_FlgE/F/G"/>
</dbReference>
<dbReference type="AlphaFoldDB" id="A0AAQ0C1P6"/>
<reference evidence="10 11" key="1">
    <citation type="submission" date="2020-12" db="EMBL/GenBank/DDBJ databases">
        <title>Genomic Analysis and Response surface optimization of nitrogen-fixing conditions for A. chroococcum strain HR1, Isolation from rhizosphere soil.</title>
        <authorList>
            <person name="Li J."/>
            <person name="Yang H."/>
            <person name="Liu H."/>
            <person name="Wang C."/>
            <person name="Tian Y."/>
            <person name="Lu X.Y."/>
        </authorList>
    </citation>
    <scope>NUCLEOTIDE SEQUENCE [LARGE SCALE GENOMIC DNA]</scope>
    <source>
        <strain evidence="10 11">HR1</strain>
    </source>
</reference>
<evidence type="ECO:0000259" key="7">
    <source>
        <dbReference type="Pfam" id="PF06429"/>
    </source>
</evidence>
<feature type="domain" description="Flagellar basal body rod protein N-terminal" evidence="6">
    <location>
        <begin position="6"/>
        <end position="33"/>
    </location>
</feature>
<keyword evidence="10" id="KW-0969">Cilium</keyword>
<dbReference type="GO" id="GO:0009425">
    <property type="term" value="C:bacterial-type flagellum basal body"/>
    <property type="evidence" value="ECO:0007669"/>
    <property type="project" value="UniProtKB-SubCell"/>
</dbReference>
<evidence type="ECO:0000313" key="11">
    <source>
        <dbReference type="Proteomes" id="UP000596192"/>
    </source>
</evidence>
<comment type="subcellular location">
    <subcellularLocation>
        <location evidence="1 5">Bacterial flagellum basal body</location>
    </subcellularLocation>
</comment>
<evidence type="ECO:0000256" key="4">
    <source>
        <dbReference type="ARBA" id="ARBA00023143"/>
    </source>
</evidence>
<proteinExistence type="inferred from homology"/>
<dbReference type="InterPro" id="IPR053967">
    <property type="entry name" value="LlgE_F_G-like_D1"/>
</dbReference>
<organism evidence="10 11">
    <name type="scientific">Azotobacter chroococcum</name>
    <dbReference type="NCBI Taxonomy" id="353"/>
    <lineage>
        <taxon>Bacteria</taxon>
        <taxon>Pseudomonadati</taxon>
        <taxon>Pseudomonadota</taxon>
        <taxon>Gammaproteobacteria</taxon>
        <taxon>Pseudomonadales</taxon>
        <taxon>Pseudomonadaceae</taxon>
        <taxon>Azotobacter</taxon>
    </lineage>
</organism>
<accession>A0AAQ0C1P6</accession>
<dbReference type="Pfam" id="PF07559">
    <property type="entry name" value="FlgE_D2"/>
    <property type="match status" value="2"/>
</dbReference>
<dbReference type="Pfam" id="PF06429">
    <property type="entry name" value="Flg_bbr_C"/>
    <property type="match status" value="1"/>
</dbReference>
<dbReference type="InterPro" id="IPR011491">
    <property type="entry name" value="FlgE_D2"/>
</dbReference>
<dbReference type="RefSeq" id="WP_198867842.1">
    <property type="nucleotide sequence ID" value="NZ_CP066310.1"/>
</dbReference>
<dbReference type="Pfam" id="PF00460">
    <property type="entry name" value="Flg_bb_rod"/>
    <property type="match status" value="1"/>
</dbReference>
<dbReference type="InterPro" id="IPR001444">
    <property type="entry name" value="Flag_bb_rod_N"/>
</dbReference>
<dbReference type="InterPro" id="IPR010930">
    <property type="entry name" value="Flg_bb/hook_C_dom"/>
</dbReference>
<protein>
    <recommendedName>
        <fullName evidence="3 5">Flagellar hook protein FlgE</fullName>
    </recommendedName>
</protein>
<dbReference type="GO" id="GO:0044780">
    <property type="term" value="P:bacterial-type flagellum assembly"/>
    <property type="evidence" value="ECO:0007669"/>
    <property type="project" value="InterPro"/>
</dbReference>
<dbReference type="GO" id="GO:0005198">
    <property type="term" value="F:structural molecule activity"/>
    <property type="evidence" value="ECO:0007669"/>
    <property type="project" value="InterPro"/>
</dbReference>
<dbReference type="NCBIfam" id="TIGR03506">
    <property type="entry name" value="FlgEFG_subfam"/>
    <property type="match status" value="1"/>
</dbReference>
<keyword evidence="10" id="KW-0282">Flagellum</keyword>
<evidence type="ECO:0000259" key="8">
    <source>
        <dbReference type="Pfam" id="PF07559"/>
    </source>
</evidence>
<evidence type="ECO:0000259" key="9">
    <source>
        <dbReference type="Pfam" id="PF22692"/>
    </source>
</evidence>
<feature type="domain" description="Flagellar basal-body/hook protein C-terminal" evidence="7">
    <location>
        <begin position="474"/>
        <end position="518"/>
    </location>
</feature>
<evidence type="ECO:0000256" key="3">
    <source>
        <dbReference type="ARBA" id="ARBA00019015"/>
    </source>
</evidence>
<dbReference type="InterPro" id="IPR002371">
    <property type="entry name" value="FlgK"/>
</dbReference>
<keyword evidence="10" id="KW-0966">Cell projection</keyword>
<dbReference type="InterPro" id="IPR037058">
    <property type="entry name" value="Falgellar_hook_FlgE_sf"/>
</dbReference>
<feature type="domain" description="Flagellar hook protein FlgE D2" evidence="8">
    <location>
        <begin position="356"/>
        <end position="400"/>
    </location>
</feature>
<dbReference type="PRINTS" id="PR01005">
    <property type="entry name" value="FLGHOOKAP1"/>
</dbReference>
<dbReference type="InterPro" id="IPR037925">
    <property type="entry name" value="FlgE/F/G-like"/>
</dbReference>
<dbReference type="SUPFAM" id="SSF117143">
    <property type="entry name" value="Flagellar hook protein flgE"/>
    <property type="match status" value="2"/>
</dbReference>
<dbReference type="GO" id="GO:0005829">
    <property type="term" value="C:cytosol"/>
    <property type="evidence" value="ECO:0007669"/>
    <property type="project" value="TreeGrafter"/>
</dbReference>
<keyword evidence="4 5" id="KW-0975">Bacterial flagellum</keyword>
<comment type="similarity">
    <text evidence="2 5">Belongs to the flagella basal body rod proteins family.</text>
</comment>
<dbReference type="PANTHER" id="PTHR30435">
    <property type="entry name" value="FLAGELLAR PROTEIN"/>
    <property type="match status" value="1"/>
</dbReference>
<comment type="function">
    <text evidence="5">A flexible structure which links the flagellar filament to the drive apparatus in the basal body.</text>
</comment>
<dbReference type="Pfam" id="PF22692">
    <property type="entry name" value="LlgE_F_G_D1"/>
    <property type="match status" value="1"/>
</dbReference>
<sequence>MGFSQALSGLNAASSNLNVVSNNIANSQTVGFKSSSTQFADIYAGAKIGLGTRVAAVVQNFNSGNLETTDRVLDLAISGSGFFRLEQGGQMVYSRNGQLTLTADGYLENAQGARLVGADGVIQIPAEGLKASPTDEIKATLNLDAGAGAVTADFDASDPATYSYANAATVYDSLGNAHQLTTYYRKVDINQWEVHAALDGKDITPIAAPMVSFNSSGMLQDSPVLEPDPADYEGADKYLTDSGYADAQVYLNAKAAYEADPANPAFPAISETDYPQFQQYVDDFLAYKDYRKSVDEPIVADYGNTQAYLDAKAAYEADPADPKTVPNPDPIDAATYPQAQAYLDHLAAYNLGPVYKPAAFSISAAELNNGAATLSFQLDLTGTNQFGNDFEVSGLTQNGYTTGGLMGFSVDENGNIVGKYSNEQSQILGQIQLTSFRNPEGLQPVGDNVWIETAASGQALTGVAGAGQFGTIESGVVEASNVDLTKELVNLIIAQRNFQANAQSVKTQSDVLEQAVNLGR</sequence>
<dbReference type="Proteomes" id="UP000596192">
    <property type="component" value="Chromosome"/>
</dbReference>